<gene>
    <name evidence="12" type="ORF">RHTO_06845</name>
</gene>
<dbReference type="InterPro" id="IPR051132">
    <property type="entry name" value="3-5_Exonuclease_domain"/>
</dbReference>
<evidence type="ECO:0000256" key="5">
    <source>
        <dbReference type="ARBA" id="ARBA00022839"/>
    </source>
</evidence>
<dbReference type="GO" id="GO:0005634">
    <property type="term" value="C:nucleus"/>
    <property type="evidence" value="ECO:0007669"/>
    <property type="project" value="UniProtKB-SubCell"/>
</dbReference>
<evidence type="ECO:0000259" key="11">
    <source>
        <dbReference type="Pfam" id="PF01612"/>
    </source>
</evidence>
<reference evidence="12 13" key="1">
    <citation type="journal article" date="2012" name="Nat. Commun.">
        <title>A multi-omic map of the lipid-producing yeast Rhodosporidium toruloides.</title>
        <authorList>
            <person name="Zhu Z."/>
            <person name="Zhang S."/>
            <person name="Liu H."/>
            <person name="Shen H."/>
            <person name="Lin X."/>
            <person name="Yang F."/>
            <person name="Zhou Y.J."/>
            <person name="Jin G."/>
            <person name="Ye M."/>
            <person name="Zou H."/>
            <person name="Zou H."/>
            <person name="Zhao Z.K."/>
        </authorList>
    </citation>
    <scope>NUCLEOTIDE SEQUENCE [LARGE SCALE GENOMIC DNA]</scope>
    <source>
        <strain evidence="12 13">NP11</strain>
    </source>
</reference>
<accession>M7X0H8</accession>
<evidence type="ECO:0000313" key="12">
    <source>
        <dbReference type="EMBL" id="EMS23786.1"/>
    </source>
</evidence>
<protein>
    <recommendedName>
        <fullName evidence="8">3'-5' exonuclease</fullName>
    </recommendedName>
    <alternativeName>
        <fullName evidence="9">Werner Syndrome-like exonuclease</fullName>
    </alternativeName>
</protein>
<keyword evidence="5 12" id="KW-0269">Exonuclease</keyword>
<dbReference type="Proteomes" id="UP000016926">
    <property type="component" value="Unassembled WGS sequence"/>
</dbReference>
<dbReference type="CDD" id="cd06141">
    <property type="entry name" value="WRN_exo"/>
    <property type="match status" value="1"/>
</dbReference>
<dbReference type="RefSeq" id="XP_016274905.1">
    <property type="nucleotide sequence ID" value="XM_016420504.1"/>
</dbReference>
<evidence type="ECO:0000313" key="13">
    <source>
        <dbReference type="Proteomes" id="UP000016926"/>
    </source>
</evidence>
<dbReference type="GeneID" id="27370858"/>
<feature type="domain" description="3'-5' exonuclease" evidence="11">
    <location>
        <begin position="229"/>
        <end position="332"/>
    </location>
</feature>
<dbReference type="GO" id="GO:0046872">
    <property type="term" value="F:metal ion binding"/>
    <property type="evidence" value="ECO:0007669"/>
    <property type="project" value="UniProtKB-KW"/>
</dbReference>
<evidence type="ECO:0000256" key="7">
    <source>
        <dbReference type="ARBA" id="ARBA00023242"/>
    </source>
</evidence>
<evidence type="ECO:0000256" key="6">
    <source>
        <dbReference type="ARBA" id="ARBA00022842"/>
    </source>
</evidence>
<dbReference type="eggNOG" id="KOG4373">
    <property type="taxonomic scope" value="Eukaryota"/>
</dbReference>
<evidence type="ECO:0000256" key="8">
    <source>
        <dbReference type="ARBA" id="ARBA00040531"/>
    </source>
</evidence>
<keyword evidence="13" id="KW-1185">Reference proteome</keyword>
<feature type="region of interest" description="Disordered" evidence="10">
    <location>
        <begin position="85"/>
        <end position="113"/>
    </location>
</feature>
<keyword evidence="7" id="KW-0539">Nucleus</keyword>
<keyword evidence="6" id="KW-0460">Magnesium</keyword>
<evidence type="ECO:0000256" key="1">
    <source>
        <dbReference type="ARBA" id="ARBA00004123"/>
    </source>
</evidence>
<dbReference type="GO" id="GO:0003676">
    <property type="term" value="F:nucleic acid binding"/>
    <property type="evidence" value="ECO:0007669"/>
    <property type="project" value="InterPro"/>
</dbReference>
<dbReference type="OrthoDB" id="10602503at2759"/>
<feature type="compositionally biased region" description="Basic and acidic residues" evidence="10">
    <location>
        <begin position="85"/>
        <end position="106"/>
    </location>
</feature>
<keyword evidence="2" id="KW-0540">Nuclease</keyword>
<dbReference type="GO" id="GO:0008408">
    <property type="term" value="F:3'-5' exonuclease activity"/>
    <property type="evidence" value="ECO:0007669"/>
    <property type="project" value="InterPro"/>
</dbReference>
<feature type="compositionally biased region" description="Basic residues" evidence="10">
    <location>
        <begin position="194"/>
        <end position="215"/>
    </location>
</feature>
<keyword evidence="4" id="KW-0378">Hydrolase</keyword>
<evidence type="ECO:0000256" key="4">
    <source>
        <dbReference type="ARBA" id="ARBA00022801"/>
    </source>
</evidence>
<dbReference type="Pfam" id="PF01612">
    <property type="entry name" value="DNA_pol_A_exo1"/>
    <property type="match status" value="1"/>
</dbReference>
<keyword evidence="3" id="KW-0479">Metal-binding</keyword>
<dbReference type="InterPro" id="IPR012337">
    <property type="entry name" value="RNaseH-like_sf"/>
</dbReference>
<name>M7X0H8_RHOT1</name>
<evidence type="ECO:0000256" key="10">
    <source>
        <dbReference type="SAM" id="MobiDB-lite"/>
    </source>
</evidence>
<dbReference type="HOGENOM" id="CLU_776483_0_0_1"/>
<dbReference type="InterPro" id="IPR002562">
    <property type="entry name" value="3'-5'_exonuclease_dom"/>
</dbReference>
<dbReference type="PANTHER" id="PTHR13620">
    <property type="entry name" value="3-5 EXONUCLEASE"/>
    <property type="match status" value="1"/>
</dbReference>
<dbReference type="PANTHER" id="PTHR13620:SF109">
    <property type="entry name" value="3'-5' EXONUCLEASE"/>
    <property type="match status" value="1"/>
</dbReference>
<proteinExistence type="predicted"/>
<dbReference type="Gene3D" id="3.30.420.10">
    <property type="entry name" value="Ribonuclease H-like superfamily/Ribonuclease H"/>
    <property type="match status" value="1"/>
</dbReference>
<dbReference type="SUPFAM" id="SSF53098">
    <property type="entry name" value="Ribonuclease H-like"/>
    <property type="match status" value="1"/>
</dbReference>
<dbReference type="InterPro" id="IPR036397">
    <property type="entry name" value="RNaseH_sf"/>
</dbReference>
<evidence type="ECO:0000256" key="9">
    <source>
        <dbReference type="ARBA" id="ARBA00042761"/>
    </source>
</evidence>
<organism evidence="12 13">
    <name type="scientific">Rhodotorula toruloides (strain NP11)</name>
    <name type="common">Yeast</name>
    <name type="synonym">Rhodosporidium toruloides</name>
    <dbReference type="NCBI Taxonomy" id="1130832"/>
    <lineage>
        <taxon>Eukaryota</taxon>
        <taxon>Fungi</taxon>
        <taxon>Dikarya</taxon>
        <taxon>Basidiomycota</taxon>
        <taxon>Pucciniomycotina</taxon>
        <taxon>Microbotryomycetes</taxon>
        <taxon>Sporidiobolales</taxon>
        <taxon>Sporidiobolaceae</taxon>
        <taxon>Rhodotorula</taxon>
    </lineage>
</organism>
<dbReference type="EMBL" id="KB722646">
    <property type="protein sequence ID" value="EMS23786.1"/>
    <property type="molecule type" value="Genomic_DNA"/>
</dbReference>
<evidence type="ECO:0000256" key="3">
    <source>
        <dbReference type="ARBA" id="ARBA00022723"/>
    </source>
</evidence>
<comment type="subcellular location">
    <subcellularLocation>
        <location evidence="1">Nucleus</location>
    </subcellularLocation>
</comment>
<sequence length="357" mass="39776">MLAIRSAASPTSPARCRFFATHSSCLYGARPLPFNSPANAVRRGPAKADSDEQAFEAKLAAEPAEAPVRRLSLYDTLLADVEAGKGMRRSKEDGEQPYKEVKEPVKPKPKPARAMKREAEAAVQAELRAKWPDSFNYTDYNPRLVLAASDALIQEELRRMNGFVRFLHPDLARLSAPWDSQAVRVRSRMVPVHSARRSGYHRSHPNLRPPKRPARSPRPNEFLADQLPDVLRRFIEDEEVIKLGVHINGDVHKLRRDFDVSPRGCVEISDLHRRYGGVGTAGGRLISLQRLVGHYLESYLPKDEDVRMGRWSHALSPAQIHYAANDVYASLMVVERAAEAAGRTAGQLAQDLAALAS</sequence>
<evidence type="ECO:0000256" key="2">
    <source>
        <dbReference type="ARBA" id="ARBA00022722"/>
    </source>
</evidence>
<feature type="region of interest" description="Disordered" evidence="10">
    <location>
        <begin position="194"/>
        <end position="221"/>
    </location>
</feature>
<dbReference type="AlphaFoldDB" id="M7X0H8"/>
<dbReference type="GO" id="GO:0006139">
    <property type="term" value="P:nucleobase-containing compound metabolic process"/>
    <property type="evidence" value="ECO:0007669"/>
    <property type="project" value="InterPro"/>
</dbReference>